<dbReference type="InterPro" id="IPR013783">
    <property type="entry name" value="Ig-like_fold"/>
</dbReference>
<feature type="region of interest" description="Disordered" evidence="4">
    <location>
        <begin position="352"/>
        <end position="394"/>
    </location>
</feature>
<feature type="domain" description="Carbohydrate-binding module family 96" evidence="5">
    <location>
        <begin position="645"/>
        <end position="803"/>
    </location>
</feature>
<name>A0ABW2N0B0_9ACTN</name>
<evidence type="ECO:0000313" key="7">
    <source>
        <dbReference type="Proteomes" id="UP001596524"/>
    </source>
</evidence>
<gene>
    <name evidence="6" type="ORF">ACFQO6_04310</name>
</gene>
<dbReference type="NCBIfam" id="NF033679">
    <property type="entry name" value="DNRLRE_dom"/>
    <property type="match status" value="1"/>
</dbReference>
<evidence type="ECO:0000259" key="5">
    <source>
        <dbReference type="Pfam" id="PF24517"/>
    </source>
</evidence>
<feature type="compositionally biased region" description="Polar residues" evidence="4">
    <location>
        <begin position="356"/>
        <end position="374"/>
    </location>
</feature>
<organism evidence="6 7">
    <name type="scientific">Nocardioides astragali</name>
    <dbReference type="NCBI Taxonomy" id="1776736"/>
    <lineage>
        <taxon>Bacteria</taxon>
        <taxon>Bacillati</taxon>
        <taxon>Actinomycetota</taxon>
        <taxon>Actinomycetes</taxon>
        <taxon>Propionibacteriales</taxon>
        <taxon>Nocardioidaceae</taxon>
        <taxon>Nocardioides</taxon>
    </lineage>
</organism>
<keyword evidence="2" id="KW-0964">Secreted</keyword>
<evidence type="ECO:0000256" key="1">
    <source>
        <dbReference type="ARBA" id="ARBA00004613"/>
    </source>
</evidence>
<evidence type="ECO:0000256" key="3">
    <source>
        <dbReference type="ARBA" id="ARBA00022729"/>
    </source>
</evidence>
<protein>
    <submittedName>
        <fullName evidence="6">DNRLRE domain-containing protein</fullName>
    </submittedName>
</protein>
<sequence>MRATDGAGNTDPSPASYTWTIDTTAPETTIDSGPADPTTATTAELTFSGEPGVTFLCALDSGDFAVCTSPRQYTGLSLGSHSFRVRATDAAGNTDQSPTVHTWTIEAADTTAPETTIDSEPNDPTGATTATFTFSADEPGSFECRLDSQAAADFVACTSPRAYTDLAEGPHTFEVRATDRAGNTDESPAVHNWTIEADDTSAPETAIDSGPAGPTTATSAELTFSSEQGATFECVLDSGDFAVCTSPARYTGLSVGSHTFRVRANDLAGNTDASPAVRTWTIEAADTTAPETTIDSGPANQTTSTSAAFTFAATEAGSTFECSLDSAPFAPCTTPATYTALTVGTHSFRVRATDPAGNTDQSPATHSWTVQAPDNTPPQTTITSAPPAQTTSTSASFAFTASETGSTFQCALDSEPFNACTSPATYTGLAVGTHTFRVRATDPAGNTDSTPATHTWTIQAPDTTAPQTTITSAPPAQTTSTSASFAFTASETVSTFQCALNSGAFTACTSPATSTGLAVGTHTFRVRATDPAGNTDSTPATHTWTIQAPDTTAPQTTITSAPPAQTTSTSASFAFTASETGSTFQCALNSGAFTACTSPATHTALAVGTHTFRVRATDPAGNADATPATHTWTVSVPSIGCPSPVTAPAAADAWIDQNSPTNNKGTDSILKVQAKQPADNFRALVRFNLPTVPAGCVLDTARLRLYAASTSSSQRTLQAFRLAGSWTESGVTWTNAPQTAGAAATTISGTGYREWDVATLVPEMFSSGANHGFLIRDAIEGQDAEQQFHAREKGENLPQLVLTFKPAF</sequence>
<comment type="subcellular location">
    <subcellularLocation>
        <location evidence="1">Secreted</location>
    </subcellularLocation>
</comment>
<keyword evidence="7" id="KW-1185">Reference proteome</keyword>
<dbReference type="Gene3D" id="2.60.40.10">
    <property type="entry name" value="Immunoglobulins"/>
    <property type="match status" value="2"/>
</dbReference>
<dbReference type="PANTHER" id="PTHR34677">
    <property type="match status" value="1"/>
</dbReference>
<dbReference type="Gene3D" id="3.30.420.430">
    <property type="match status" value="2"/>
</dbReference>
<comment type="caution">
    <text evidence="6">The sequence shown here is derived from an EMBL/GenBank/DDBJ whole genome shotgun (WGS) entry which is preliminary data.</text>
</comment>
<dbReference type="EMBL" id="JBHTCH010000004">
    <property type="protein sequence ID" value="MFC7359485.1"/>
    <property type="molecule type" value="Genomic_DNA"/>
</dbReference>
<proteinExistence type="predicted"/>
<evidence type="ECO:0000256" key="2">
    <source>
        <dbReference type="ARBA" id="ARBA00022525"/>
    </source>
</evidence>
<keyword evidence="3" id="KW-0732">Signal</keyword>
<feature type="compositionally biased region" description="Low complexity" evidence="4">
    <location>
        <begin position="377"/>
        <end position="394"/>
    </location>
</feature>
<dbReference type="PANTHER" id="PTHR34677:SF3">
    <property type="entry name" value="BACTERIAL IG-LIKE DOMAIN-CONTAINING PROTEIN"/>
    <property type="match status" value="1"/>
</dbReference>
<dbReference type="Proteomes" id="UP001596524">
    <property type="component" value="Unassembled WGS sequence"/>
</dbReference>
<dbReference type="Pfam" id="PF24517">
    <property type="entry name" value="CBM96"/>
    <property type="match status" value="1"/>
</dbReference>
<evidence type="ECO:0000256" key="4">
    <source>
        <dbReference type="SAM" id="MobiDB-lite"/>
    </source>
</evidence>
<dbReference type="RefSeq" id="WP_379185922.1">
    <property type="nucleotide sequence ID" value="NZ_JBHTCH010000004.1"/>
</dbReference>
<feature type="region of interest" description="Disordered" evidence="4">
    <location>
        <begin position="547"/>
        <end position="566"/>
    </location>
</feature>
<evidence type="ECO:0000313" key="6">
    <source>
        <dbReference type="EMBL" id="MFC7359485.1"/>
    </source>
</evidence>
<dbReference type="InterPro" id="IPR055372">
    <property type="entry name" value="CBM96"/>
</dbReference>
<accession>A0ABW2N0B0</accession>
<reference evidence="7" key="1">
    <citation type="journal article" date="2019" name="Int. J. Syst. Evol. Microbiol.">
        <title>The Global Catalogue of Microorganisms (GCM) 10K type strain sequencing project: providing services to taxonomists for standard genome sequencing and annotation.</title>
        <authorList>
            <consortium name="The Broad Institute Genomics Platform"/>
            <consortium name="The Broad Institute Genome Sequencing Center for Infectious Disease"/>
            <person name="Wu L."/>
            <person name="Ma J."/>
        </authorList>
    </citation>
    <scope>NUCLEOTIDE SEQUENCE [LARGE SCALE GENOMIC DNA]</scope>
    <source>
        <strain evidence="7">FCH27</strain>
    </source>
</reference>